<protein>
    <submittedName>
        <fullName evidence="1">Uncharacterized protein</fullName>
    </submittedName>
</protein>
<proteinExistence type="predicted"/>
<sequence>MDGEGTSGEGGSTTTLVSERQSEFNFEEGRQRIKILELEMELERVRSANRRAEGGRPAETGERGKQDDLRHFSKALSGVIQKFPSEAEVPVWFEALKARMSPEALSYVTLKEDPSWHRAPELSRLMRLYEQAEGRGAASKNVDAEGSGGLGRAKGGGAAAATKFTGSPAARLGTGQRKQCYGCGSSDHLRADCPHATSRGANGSGKAPSETEKLTARVTTELRSPPSSGLITTRLACGGRELGAVLDTGADITVVREAMVPDELKTPCGKICLESAFGESVEANLALLPLAFLDRGSFAEVREAAPVLCALTNRLTSRTDCLLSGEAWETLHGAINAEAPLGTVVSVAAGEAVPSVVSSPAAEPGKSVEMRGDSTETEVEDCAETSSSPQTDDTETDDGLVERSKFREQELGDPSLLEAWANGHEGRVQGIGVAFQEDDNYGDLECTPRRVRGCQEAQLPDGQTAHLGGDAHSVRAVFDRHRRLLSPNTGIAKRPTGYAGDDRVSGHQLWCGATLSGTEGCANVTELSAVAVANLMYGRVGPQLTIGGLTPRGFEKV</sequence>
<dbReference type="Proteomes" id="UP000805193">
    <property type="component" value="Unassembled WGS sequence"/>
</dbReference>
<gene>
    <name evidence="1" type="ORF">HPB47_019526</name>
</gene>
<evidence type="ECO:0000313" key="1">
    <source>
        <dbReference type="EMBL" id="KAG0433869.1"/>
    </source>
</evidence>
<reference evidence="1 2" key="1">
    <citation type="journal article" date="2020" name="Cell">
        <title>Large-Scale Comparative Analyses of Tick Genomes Elucidate Their Genetic Diversity and Vector Capacities.</title>
        <authorList>
            <consortium name="Tick Genome and Microbiome Consortium (TIGMIC)"/>
            <person name="Jia N."/>
            <person name="Wang J."/>
            <person name="Shi W."/>
            <person name="Du L."/>
            <person name="Sun Y."/>
            <person name="Zhan W."/>
            <person name="Jiang J.F."/>
            <person name="Wang Q."/>
            <person name="Zhang B."/>
            <person name="Ji P."/>
            <person name="Bell-Sakyi L."/>
            <person name="Cui X.M."/>
            <person name="Yuan T.T."/>
            <person name="Jiang B.G."/>
            <person name="Yang W.F."/>
            <person name="Lam T.T."/>
            <person name="Chang Q.C."/>
            <person name="Ding S.J."/>
            <person name="Wang X.J."/>
            <person name="Zhu J.G."/>
            <person name="Ruan X.D."/>
            <person name="Zhao L."/>
            <person name="Wei J.T."/>
            <person name="Ye R.Z."/>
            <person name="Que T.C."/>
            <person name="Du C.H."/>
            <person name="Zhou Y.H."/>
            <person name="Cheng J.X."/>
            <person name="Dai P.F."/>
            <person name="Guo W.B."/>
            <person name="Han X.H."/>
            <person name="Huang E.J."/>
            <person name="Li L.F."/>
            <person name="Wei W."/>
            <person name="Gao Y.C."/>
            <person name="Liu J.Z."/>
            <person name="Shao H.Z."/>
            <person name="Wang X."/>
            <person name="Wang C.C."/>
            <person name="Yang T.C."/>
            <person name="Huo Q.B."/>
            <person name="Li W."/>
            <person name="Chen H.Y."/>
            <person name="Chen S.E."/>
            <person name="Zhou L.G."/>
            <person name="Ni X.B."/>
            <person name="Tian J.H."/>
            <person name="Sheng Y."/>
            <person name="Liu T."/>
            <person name="Pan Y.S."/>
            <person name="Xia L.Y."/>
            <person name="Li J."/>
            <person name="Zhao F."/>
            <person name="Cao W.C."/>
        </authorList>
    </citation>
    <scope>NUCLEOTIDE SEQUENCE [LARGE SCALE GENOMIC DNA]</scope>
    <source>
        <strain evidence="1">Iper-2018</strain>
    </source>
</reference>
<keyword evidence="2" id="KW-1185">Reference proteome</keyword>
<dbReference type="EMBL" id="JABSTQ010008973">
    <property type="protein sequence ID" value="KAG0433869.1"/>
    <property type="molecule type" value="Genomic_DNA"/>
</dbReference>
<comment type="caution">
    <text evidence="1">The sequence shown here is derived from an EMBL/GenBank/DDBJ whole genome shotgun (WGS) entry which is preliminary data.</text>
</comment>
<evidence type="ECO:0000313" key="2">
    <source>
        <dbReference type="Proteomes" id="UP000805193"/>
    </source>
</evidence>
<organism evidence="1 2">
    <name type="scientific">Ixodes persulcatus</name>
    <name type="common">Taiga tick</name>
    <dbReference type="NCBI Taxonomy" id="34615"/>
    <lineage>
        <taxon>Eukaryota</taxon>
        <taxon>Metazoa</taxon>
        <taxon>Ecdysozoa</taxon>
        <taxon>Arthropoda</taxon>
        <taxon>Chelicerata</taxon>
        <taxon>Arachnida</taxon>
        <taxon>Acari</taxon>
        <taxon>Parasitiformes</taxon>
        <taxon>Ixodida</taxon>
        <taxon>Ixodoidea</taxon>
        <taxon>Ixodidae</taxon>
        <taxon>Ixodinae</taxon>
        <taxon>Ixodes</taxon>
    </lineage>
</organism>
<name>A0AC60QLI5_IXOPE</name>
<accession>A0AC60QLI5</accession>